<dbReference type="InterPro" id="IPR046551">
    <property type="entry name" value="DUF6705"/>
</dbReference>
<dbReference type="AlphaFoldDB" id="A0A8J7K3E5"/>
<keyword evidence="1" id="KW-0732">Signal</keyword>
<feature type="signal peptide" evidence="1">
    <location>
        <begin position="1"/>
        <end position="20"/>
    </location>
</feature>
<protein>
    <recommendedName>
        <fullName evidence="2">DUF6705 domain-containing protein</fullName>
    </recommendedName>
</protein>
<evidence type="ECO:0000313" key="3">
    <source>
        <dbReference type="EMBL" id="MBF0596423.1"/>
    </source>
</evidence>
<proteinExistence type="predicted"/>
<dbReference type="Proteomes" id="UP000608754">
    <property type="component" value="Unassembled WGS sequence"/>
</dbReference>
<reference evidence="3" key="1">
    <citation type="submission" date="2020-10" db="EMBL/GenBank/DDBJ databases">
        <authorList>
            <person name="Lu T."/>
            <person name="Wang Q."/>
            <person name="Han X."/>
        </authorList>
    </citation>
    <scope>NUCLEOTIDE SEQUENCE</scope>
    <source>
        <strain evidence="3">WQ 117</strain>
    </source>
</reference>
<sequence>MYKILITTLCLIVGLNICKAQNTVIAQTGDNIIDNNINKFVGTWKWRSDNKELTLYIKKENIQISTGSYFKMDALVGFHKLIINNNVIENSIQFNNTKHSDKKSTLIGRTSSVNTPNNAKVVIVHNNKNIEGTLTYISNNQIKISNIKNAPGIKINKNYNPEILFPIEMNFYRE</sequence>
<dbReference type="EMBL" id="JADGIK010000002">
    <property type="protein sequence ID" value="MBF0596423.1"/>
    <property type="molecule type" value="Genomic_DNA"/>
</dbReference>
<comment type="caution">
    <text evidence="3">The sequence shown here is derived from an EMBL/GenBank/DDBJ whole genome shotgun (WGS) entry which is preliminary data.</text>
</comment>
<evidence type="ECO:0000256" key="1">
    <source>
        <dbReference type="SAM" id="SignalP"/>
    </source>
</evidence>
<feature type="domain" description="DUF6705" evidence="2">
    <location>
        <begin position="3"/>
        <end position="156"/>
    </location>
</feature>
<name>A0A8J7K3E5_9FLAO</name>
<accession>A0A8J7K3E5</accession>
<evidence type="ECO:0000313" key="4">
    <source>
        <dbReference type="Proteomes" id="UP000608754"/>
    </source>
</evidence>
<organism evidence="3 4">
    <name type="scientific">Faecalibacter rhinopitheci</name>
    <dbReference type="NCBI Taxonomy" id="2779678"/>
    <lineage>
        <taxon>Bacteria</taxon>
        <taxon>Pseudomonadati</taxon>
        <taxon>Bacteroidota</taxon>
        <taxon>Flavobacteriia</taxon>
        <taxon>Flavobacteriales</taxon>
        <taxon>Weeksellaceae</taxon>
        <taxon>Faecalibacter</taxon>
    </lineage>
</organism>
<evidence type="ECO:0000259" key="2">
    <source>
        <dbReference type="Pfam" id="PF20448"/>
    </source>
</evidence>
<feature type="chain" id="PRO_5035186480" description="DUF6705 domain-containing protein" evidence="1">
    <location>
        <begin position="21"/>
        <end position="174"/>
    </location>
</feature>
<keyword evidence="4" id="KW-1185">Reference proteome</keyword>
<dbReference type="RefSeq" id="WP_194181959.1">
    <property type="nucleotide sequence ID" value="NZ_JADGIK010000002.1"/>
</dbReference>
<gene>
    <name evidence="3" type="ORF">IM532_02910</name>
</gene>
<dbReference type="Pfam" id="PF20448">
    <property type="entry name" value="DUF6705"/>
    <property type="match status" value="1"/>
</dbReference>